<dbReference type="GO" id="GO:0005886">
    <property type="term" value="C:plasma membrane"/>
    <property type="evidence" value="ECO:0007669"/>
    <property type="project" value="TreeGrafter"/>
</dbReference>
<evidence type="ECO:0000256" key="9">
    <source>
        <dbReference type="ARBA" id="ARBA00023098"/>
    </source>
</evidence>
<dbReference type="PANTHER" id="PTHR12358:SF106">
    <property type="entry name" value="LIPID KINASE YEGS"/>
    <property type="match status" value="1"/>
</dbReference>
<sequence>MRRVALIYNPASGQHSARRDAAVREIMAALEEAGVFAEAFETGAPGSAMALAERAVSLGFDTVLACGGDGTVHEAVQSLVGTDIALGVVPLGTANALAADLGLIAPPAKVAGMLLQAAPTRVAVGRIYFTDQSKNPASRYFVVAAGIGADALLMSRLDARLKRRLGYVLYLIEAIRIWATSSFPLFEAVLPANGNGGSRVVDVSQLLAVRVRSFGGALRRLAPGASLRNGSLSLLAFKTQSRLRYLMFLLAAVTGTHTFRREVELMETPSIECRARAGSREALFVEADGEVLGSLPVRLEVVPHSLTLLVPPGAQP</sequence>
<accession>A0A2N9L608</accession>
<dbReference type="GO" id="GO:0008654">
    <property type="term" value="P:phospholipid biosynthetic process"/>
    <property type="evidence" value="ECO:0007669"/>
    <property type="project" value="UniProtKB-KW"/>
</dbReference>
<evidence type="ECO:0000313" key="14">
    <source>
        <dbReference type="Proteomes" id="UP000239735"/>
    </source>
</evidence>
<evidence type="ECO:0000256" key="7">
    <source>
        <dbReference type="ARBA" id="ARBA00022840"/>
    </source>
</evidence>
<keyword evidence="11" id="KW-1208">Phospholipid metabolism</keyword>
<proteinExistence type="predicted"/>
<feature type="domain" description="DAGKc" evidence="12">
    <location>
        <begin position="1"/>
        <end position="133"/>
    </location>
</feature>
<dbReference type="EMBL" id="OKRB01000072">
    <property type="protein sequence ID" value="SPE18736.1"/>
    <property type="molecule type" value="Genomic_DNA"/>
</dbReference>
<keyword evidence="3" id="KW-0808">Transferase</keyword>
<evidence type="ECO:0000313" key="13">
    <source>
        <dbReference type="EMBL" id="SPE18736.1"/>
    </source>
</evidence>
<protein>
    <recommendedName>
        <fullName evidence="12">DAGKc domain-containing protein</fullName>
    </recommendedName>
</protein>
<dbReference type="GO" id="GO:0046872">
    <property type="term" value="F:metal ion binding"/>
    <property type="evidence" value="ECO:0007669"/>
    <property type="project" value="UniProtKB-KW"/>
</dbReference>
<dbReference type="InterPro" id="IPR017438">
    <property type="entry name" value="ATP-NAD_kinase_N"/>
</dbReference>
<keyword evidence="8" id="KW-0460">Magnesium</keyword>
<dbReference type="GO" id="GO:0016301">
    <property type="term" value="F:kinase activity"/>
    <property type="evidence" value="ECO:0007669"/>
    <property type="project" value="UniProtKB-KW"/>
</dbReference>
<dbReference type="GO" id="GO:0005524">
    <property type="term" value="F:ATP binding"/>
    <property type="evidence" value="ECO:0007669"/>
    <property type="project" value="UniProtKB-KW"/>
</dbReference>
<dbReference type="SMART" id="SM00046">
    <property type="entry name" value="DAGKc"/>
    <property type="match status" value="1"/>
</dbReference>
<name>A0A2N9L608_9BACT</name>
<dbReference type="InterPro" id="IPR016064">
    <property type="entry name" value="NAD/diacylglycerol_kinase_sf"/>
</dbReference>
<dbReference type="InterPro" id="IPR050187">
    <property type="entry name" value="Lipid_Phosphate_FormReg"/>
</dbReference>
<dbReference type="NCBIfam" id="TIGR00147">
    <property type="entry name" value="YegS/Rv2252/BmrU family lipid kinase"/>
    <property type="match status" value="1"/>
</dbReference>
<reference evidence="14" key="1">
    <citation type="submission" date="2018-02" db="EMBL/GenBank/DDBJ databases">
        <authorList>
            <person name="Hausmann B."/>
        </authorList>
    </citation>
    <scope>NUCLEOTIDE SEQUENCE [LARGE SCALE GENOMIC DNA]</scope>
    <source>
        <strain evidence="14">Peat soil MAG SbA5</strain>
    </source>
</reference>
<dbReference type="Gene3D" id="3.40.50.10330">
    <property type="entry name" value="Probable inorganic polyphosphate/atp-NAD kinase, domain 1"/>
    <property type="match status" value="1"/>
</dbReference>
<dbReference type="Proteomes" id="UP000239735">
    <property type="component" value="Unassembled WGS sequence"/>
</dbReference>
<dbReference type="AlphaFoldDB" id="A0A2N9L608"/>
<dbReference type="InterPro" id="IPR005218">
    <property type="entry name" value="Diacylglycerol/lipid_kinase"/>
</dbReference>
<organism evidence="13 14">
    <name type="scientific">Candidatus Sulfuritelmatomonas gaucii</name>
    <dbReference type="NCBI Taxonomy" id="2043161"/>
    <lineage>
        <taxon>Bacteria</taxon>
        <taxon>Pseudomonadati</taxon>
        <taxon>Acidobacteriota</taxon>
        <taxon>Terriglobia</taxon>
        <taxon>Terriglobales</taxon>
        <taxon>Acidobacteriaceae</taxon>
        <taxon>Candidatus Sulfuritelmatomonas</taxon>
    </lineage>
</organism>
<evidence type="ECO:0000256" key="5">
    <source>
        <dbReference type="ARBA" id="ARBA00022741"/>
    </source>
</evidence>
<keyword evidence="2" id="KW-0444">Lipid biosynthesis</keyword>
<evidence type="ECO:0000256" key="8">
    <source>
        <dbReference type="ARBA" id="ARBA00022842"/>
    </source>
</evidence>
<evidence type="ECO:0000256" key="11">
    <source>
        <dbReference type="ARBA" id="ARBA00023264"/>
    </source>
</evidence>
<evidence type="ECO:0000256" key="4">
    <source>
        <dbReference type="ARBA" id="ARBA00022723"/>
    </source>
</evidence>
<dbReference type="Gene3D" id="2.60.200.40">
    <property type="match status" value="1"/>
</dbReference>
<evidence type="ECO:0000259" key="12">
    <source>
        <dbReference type="PROSITE" id="PS50146"/>
    </source>
</evidence>
<keyword evidence="4" id="KW-0479">Metal-binding</keyword>
<keyword evidence="7" id="KW-0067">ATP-binding</keyword>
<dbReference type="InterPro" id="IPR045540">
    <property type="entry name" value="YegS/DAGK_C"/>
</dbReference>
<dbReference type="InterPro" id="IPR001206">
    <property type="entry name" value="Diacylglycerol_kinase_cat_dom"/>
</dbReference>
<keyword evidence="9" id="KW-0443">Lipid metabolism</keyword>
<evidence type="ECO:0000256" key="3">
    <source>
        <dbReference type="ARBA" id="ARBA00022679"/>
    </source>
</evidence>
<evidence type="ECO:0000256" key="6">
    <source>
        <dbReference type="ARBA" id="ARBA00022777"/>
    </source>
</evidence>
<dbReference type="PANTHER" id="PTHR12358">
    <property type="entry name" value="SPHINGOSINE KINASE"/>
    <property type="match status" value="1"/>
</dbReference>
<evidence type="ECO:0000256" key="10">
    <source>
        <dbReference type="ARBA" id="ARBA00023209"/>
    </source>
</evidence>
<gene>
    <name evidence="13" type="ORF">SBA5_170007</name>
</gene>
<dbReference type="Pfam" id="PF00781">
    <property type="entry name" value="DAGK_cat"/>
    <property type="match status" value="1"/>
</dbReference>
<dbReference type="PROSITE" id="PS50146">
    <property type="entry name" value="DAGK"/>
    <property type="match status" value="1"/>
</dbReference>
<keyword evidence="10" id="KW-0594">Phospholipid biosynthesis</keyword>
<dbReference type="Pfam" id="PF19279">
    <property type="entry name" value="YegS_C"/>
    <property type="match status" value="1"/>
</dbReference>
<evidence type="ECO:0000256" key="1">
    <source>
        <dbReference type="ARBA" id="ARBA00001946"/>
    </source>
</evidence>
<evidence type="ECO:0000256" key="2">
    <source>
        <dbReference type="ARBA" id="ARBA00022516"/>
    </source>
</evidence>
<dbReference type="SUPFAM" id="SSF111331">
    <property type="entry name" value="NAD kinase/diacylglycerol kinase-like"/>
    <property type="match status" value="1"/>
</dbReference>
<comment type="cofactor">
    <cofactor evidence="1">
        <name>Mg(2+)</name>
        <dbReference type="ChEBI" id="CHEBI:18420"/>
    </cofactor>
</comment>
<keyword evidence="5" id="KW-0547">Nucleotide-binding</keyword>
<keyword evidence="6" id="KW-0418">Kinase</keyword>